<name>A0A4Z1I546_9HELO</name>
<evidence type="ECO:0000313" key="1">
    <source>
        <dbReference type="EMBL" id="TGO54602.1"/>
    </source>
</evidence>
<dbReference type="AlphaFoldDB" id="A0A4Z1I546"/>
<organism evidence="1 2">
    <name type="scientific">Botryotinia narcissicola</name>
    <dbReference type="NCBI Taxonomy" id="278944"/>
    <lineage>
        <taxon>Eukaryota</taxon>
        <taxon>Fungi</taxon>
        <taxon>Dikarya</taxon>
        <taxon>Ascomycota</taxon>
        <taxon>Pezizomycotina</taxon>
        <taxon>Leotiomycetes</taxon>
        <taxon>Helotiales</taxon>
        <taxon>Sclerotiniaceae</taxon>
        <taxon>Botryotinia</taxon>
    </lineage>
</organism>
<evidence type="ECO:0000313" key="2">
    <source>
        <dbReference type="Proteomes" id="UP000297452"/>
    </source>
</evidence>
<dbReference type="Proteomes" id="UP000297452">
    <property type="component" value="Unassembled WGS sequence"/>
</dbReference>
<keyword evidence="2" id="KW-1185">Reference proteome</keyword>
<dbReference type="EMBL" id="PQXJ01000263">
    <property type="protein sequence ID" value="TGO54602.1"/>
    <property type="molecule type" value="Genomic_DNA"/>
</dbReference>
<accession>A0A4Z1I546</accession>
<sequence>MLFFNSREECFIIHLTARGKVNRASIQQGLIDMIDKLRSNSSDEQAYKSNERETFGHFQQIDSRYDQKVQYWYVIILGAQRSGGHGSKDS</sequence>
<gene>
    <name evidence="1" type="ORF">BOTNAR_0263g00140</name>
</gene>
<reference evidence="1 2" key="1">
    <citation type="submission" date="2017-12" db="EMBL/GenBank/DDBJ databases">
        <title>Comparative genomics of Botrytis spp.</title>
        <authorList>
            <person name="Valero-Jimenez C.A."/>
            <person name="Tapia P."/>
            <person name="Veloso J."/>
            <person name="Silva-Moreno E."/>
            <person name="Staats M."/>
            <person name="Valdes J.H."/>
            <person name="Van Kan J.A.L."/>
        </authorList>
    </citation>
    <scope>NUCLEOTIDE SEQUENCE [LARGE SCALE GENOMIC DNA]</scope>
    <source>
        <strain evidence="1 2">MUCL2120</strain>
    </source>
</reference>
<dbReference type="OrthoDB" id="10456420at2759"/>
<proteinExistence type="predicted"/>
<protein>
    <submittedName>
        <fullName evidence="1">Uncharacterized protein</fullName>
    </submittedName>
</protein>
<comment type="caution">
    <text evidence="1">The sequence shown here is derived from an EMBL/GenBank/DDBJ whole genome shotgun (WGS) entry which is preliminary data.</text>
</comment>